<sequence length="154" mass="17536">MISVNIHILNESVLHPFMDKCDLTDRGRKVFCNPIGNNQLNLLSINYLLEKSENLEKSMSVILNTKHLNGNENPIRPVFALAKGSNGFVGVYWRENVNQISDGKYIILYHKFVSTVLYAYNPKIELNENVTIKGISLTIQEQIIKMENLNSISI</sequence>
<organism evidence="1 2">
    <name type="scientific">Dysgonomonas alginatilytica</name>
    <dbReference type="NCBI Taxonomy" id="1605892"/>
    <lineage>
        <taxon>Bacteria</taxon>
        <taxon>Pseudomonadati</taxon>
        <taxon>Bacteroidota</taxon>
        <taxon>Bacteroidia</taxon>
        <taxon>Bacteroidales</taxon>
        <taxon>Dysgonomonadaceae</taxon>
        <taxon>Dysgonomonas</taxon>
    </lineage>
</organism>
<keyword evidence="2" id="KW-1185">Reference proteome</keyword>
<gene>
    <name evidence="1" type="ORF">CLV62_12028</name>
</gene>
<protein>
    <submittedName>
        <fullName evidence="1">Uncharacterized protein</fullName>
    </submittedName>
</protein>
<comment type="caution">
    <text evidence="1">The sequence shown here is derived from an EMBL/GenBank/DDBJ whole genome shotgun (WGS) entry which is preliminary data.</text>
</comment>
<evidence type="ECO:0000313" key="1">
    <source>
        <dbReference type="EMBL" id="PXV62340.1"/>
    </source>
</evidence>
<name>A0A2V3PL52_9BACT</name>
<dbReference type="Proteomes" id="UP000247973">
    <property type="component" value="Unassembled WGS sequence"/>
</dbReference>
<proteinExistence type="predicted"/>
<evidence type="ECO:0000313" key="2">
    <source>
        <dbReference type="Proteomes" id="UP000247973"/>
    </source>
</evidence>
<accession>A0A2V3PL52</accession>
<dbReference type="EMBL" id="QICL01000020">
    <property type="protein sequence ID" value="PXV62340.1"/>
    <property type="molecule type" value="Genomic_DNA"/>
</dbReference>
<reference evidence="1 2" key="1">
    <citation type="submission" date="2018-03" db="EMBL/GenBank/DDBJ databases">
        <title>Genomic Encyclopedia of Archaeal and Bacterial Type Strains, Phase II (KMG-II): from individual species to whole genera.</title>
        <authorList>
            <person name="Goeker M."/>
        </authorList>
    </citation>
    <scope>NUCLEOTIDE SEQUENCE [LARGE SCALE GENOMIC DNA]</scope>
    <source>
        <strain evidence="1 2">DSM 100214</strain>
    </source>
</reference>
<dbReference type="RefSeq" id="WP_110311477.1">
    <property type="nucleotide sequence ID" value="NZ_QICL01000020.1"/>
</dbReference>
<dbReference type="AlphaFoldDB" id="A0A2V3PL52"/>